<evidence type="ECO:0000256" key="4">
    <source>
        <dbReference type="ARBA" id="ARBA00022729"/>
    </source>
</evidence>
<dbReference type="SUPFAM" id="SSF52058">
    <property type="entry name" value="L domain-like"/>
    <property type="match status" value="1"/>
</dbReference>
<feature type="domain" description="LRRCT" evidence="11">
    <location>
        <begin position="106"/>
        <end position="157"/>
    </location>
</feature>
<evidence type="ECO:0000256" key="2">
    <source>
        <dbReference type="ARBA" id="ARBA00022614"/>
    </source>
</evidence>
<evidence type="ECO:0000256" key="10">
    <source>
        <dbReference type="SAM" id="SignalP"/>
    </source>
</evidence>
<keyword evidence="5" id="KW-0130">Cell adhesion</keyword>
<feature type="transmembrane region" description="Helical" evidence="9">
    <location>
        <begin position="166"/>
        <end position="185"/>
    </location>
</feature>
<dbReference type="InterPro" id="IPR001611">
    <property type="entry name" value="Leu-rich_rpt"/>
</dbReference>
<organism evidence="12 13">
    <name type="scientific">Megalops atlanticus</name>
    <name type="common">Tarpon</name>
    <name type="synonym">Clupea gigantea</name>
    <dbReference type="NCBI Taxonomy" id="7932"/>
    <lineage>
        <taxon>Eukaryota</taxon>
        <taxon>Metazoa</taxon>
        <taxon>Chordata</taxon>
        <taxon>Craniata</taxon>
        <taxon>Vertebrata</taxon>
        <taxon>Euteleostomi</taxon>
        <taxon>Actinopterygii</taxon>
        <taxon>Neopterygii</taxon>
        <taxon>Teleostei</taxon>
        <taxon>Elopiformes</taxon>
        <taxon>Megalopidae</taxon>
        <taxon>Megalops</taxon>
    </lineage>
</organism>
<dbReference type="PANTHER" id="PTHR22650">
    <property type="entry name" value="GLYCOPROTEIN IB BETA"/>
    <property type="match status" value="1"/>
</dbReference>
<evidence type="ECO:0000313" key="13">
    <source>
        <dbReference type="Proteomes" id="UP001046870"/>
    </source>
</evidence>
<dbReference type="AlphaFoldDB" id="A0A9D3Q9V8"/>
<reference evidence="12" key="1">
    <citation type="submission" date="2021-01" db="EMBL/GenBank/DDBJ databases">
        <authorList>
            <person name="Zahm M."/>
            <person name="Roques C."/>
            <person name="Cabau C."/>
            <person name="Klopp C."/>
            <person name="Donnadieu C."/>
            <person name="Jouanno E."/>
            <person name="Lampietro C."/>
            <person name="Louis A."/>
            <person name="Herpin A."/>
            <person name="Echchiki A."/>
            <person name="Berthelot C."/>
            <person name="Parey E."/>
            <person name="Roest-Crollius H."/>
            <person name="Braasch I."/>
            <person name="Postlethwait J."/>
            <person name="Bobe J."/>
            <person name="Montfort J."/>
            <person name="Bouchez O."/>
            <person name="Begum T."/>
            <person name="Mejri S."/>
            <person name="Adams A."/>
            <person name="Chen W.-J."/>
            <person name="Guiguen Y."/>
        </authorList>
    </citation>
    <scope>NUCLEOTIDE SEQUENCE</scope>
    <source>
        <strain evidence="12">YG-15Mar2019-1</strain>
        <tissue evidence="12">Brain</tissue>
    </source>
</reference>
<dbReference type="InterPro" id="IPR000483">
    <property type="entry name" value="Cys-rich_flank_reg_C"/>
</dbReference>
<dbReference type="Proteomes" id="UP001046870">
    <property type="component" value="Chromosome 5"/>
</dbReference>
<evidence type="ECO:0000256" key="8">
    <source>
        <dbReference type="ARBA" id="ARBA00023157"/>
    </source>
</evidence>
<keyword evidence="8" id="KW-1015">Disulfide bond</keyword>
<keyword evidence="6 9" id="KW-1133">Transmembrane helix</keyword>
<keyword evidence="2" id="KW-0433">Leucine-rich repeat</keyword>
<feature type="chain" id="PRO_5038789358" description="LRRCT domain-containing protein" evidence="10">
    <location>
        <begin position="39"/>
        <end position="260"/>
    </location>
</feature>
<gene>
    <name evidence="12" type="ORF">MATL_G00076810</name>
</gene>
<accession>A0A9D3Q9V8</accession>
<dbReference type="Gene3D" id="3.80.10.10">
    <property type="entry name" value="Ribonuclease Inhibitor"/>
    <property type="match status" value="1"/>
</dbReference>
<dbReference type="OrthoDB" id="72369at2759"/>
<keyword evidence="13" id="KW-1185">Reference proteome</keyword>
<keyword evidence="3 9" id="KW-0812">Transmembrane</keyword>
<keyword evidence="4 10" id="KW-0732">Signal</keyword>
<evidence type="ECO:0000256" key="7">
    <source>
        <dbReference type="ARBA" id="ARBA00023136"/>
    </source>
</evidence>
<dbReference type="EMBL" id="JAFDVH010000005">
    <property type="protein sequence ID" value="KAG7478097.1"/>
    <property type="molecule type" value="Genomic_DNA"/>
</dbReference>
<sequence length="260" mass="28957">MSRRCLLDSKTNQLRSGVGRMLSGPALVLLFLLSPSSAQLAPNSCQCSALQSEELRVTCNSLNLLELPQLPPETTELYLQDNQLTTVPPGSFDALQGLRRLNLSGNPFHCGCDIWYLTTWLQDHGSVCEHSPTCATPAALAHKPIAGLSQADFSACSRKRPTSSPLDIMMILMLCVLIAVQLWCLKAVRSSTFILDVDQRHTGIEADSLRSLKPKHRKRRQSILDRTDDSEIERPLLNMEILPQILDVLQKKHNMKFKAT</sequence>
<evidence type="ECO:0000259" key="11">
    <source>
        <dbReference type="SMART" id="SM00082"/>
    </source>
</evidence>
<protein>
    <recommendedName>
        <fullName evidence="11">LRRCT domain-containing protein</fullName>
    </recommendedName>
</protein>
<evidence type="ECO:0000256" key="1">
    <source>
        <dbReference type="ARBA" id="ARBA00004167"/>
    </source>
</evidence>
<dbReference type="PANTHER" id="PTHR22650:SF6">
    <property type="entry name" value="PLATELET GLYCOPROTEIN IX"/>
    <property type="match status" value="1"/>
</dbReference>
<keyword evidence="7 9" id="KW-0472">Membrane</keyword>
<evidence type="ECO:0000256" key="3">
    <source>
        <dbReference type="ARBA" id="ARBA00022692"/>
    </source>
</evidence>
<dbReference type="SMART" id="SM00082">
    <property type="entry name" value="LRRCT"/>
    <property type="match status" value="1"/>
</dbReference>
<evidence type="ECO:0000313" key="12">
    <source>
        <dbReference type="EMBL" id="KAG7478097.1"/>
    </source>
</evidence>
<name>A0A9D3Q9V8_MEGAT</name>
<dbReference type="InterPro" id="IPR052313">
    <property type="entry name" value="GPIb-IX-V_Complex"/>
</dbReference>
<feature type="signal peptide" evidence="10">
    <location>
        <begin position="1"/>
        <end position="38"/>
    </location>
</feature>
<evidence type="ECO:0000256" key="9">
    <source>
        <dbReference type="SAM" id="Phobius"/>
    </source>
</evidence>
<comment type="caution">
    <text evidence="12">The sequence shown here is derived from an EMBL/GenBank/DDBJ whole genome shotgun (WGS) entry which is preliminary data.</text>
</comment>
<proteinExistence type="predicted"/>
<dbReference type="InterPro" id="IPR032675">
    <property type="entry name" value="LRR_dom_sf"/>
</dbReference>
<evidence type="ECO:0000256" key="5">
    <source>
        <dbReference type="ARBA" id="ARBA00022889"/>
    </source>
</evidence>
<dbReference type="Pfam" id="PF13855">
    <property type="entry name" value="LRR_8"/>
    <property type="match status" value="1"/>
</dbReference>
<comment type="subcellular location">
    <subcellularLocation>
        <location evidence="1">Membrane</location>
        <topology evidence="1">Single-pass membrane protein</topology>
    </subcellularLocation>
</comment>
<evidence type="ECO:0000256" key="6">
    <source>
        <dbReference type="ARBA" id="ARBA00022989"/>
    </source>
</evidence>